<comment type="caution">
    <text evidence="1">The sequence shown here is derived from an EMBL/GenBank/DDBJ whole genome shotgun (WGS) entry which is preliminary data.</text>
</comment>
<sequence>MNVFKSTKSANLNSSNVTFNIGMQKSNGHYTAYLSPNVKGYIFISNIQGHSVEQIKLNGLCDEVDIDLSKEPSGMYLCQLNCIDGTKKTLKVINE</sequence>
<dbReference type="RefSeq" id="WP_301197561.1">
    <property type="nucleotide sequence ID" value="NZ_JAPDPI010000002.1"/>
</dbReference>
<accession>A0AAE3SJG7</accession>
<gene>
    <name evidence="1" type="ORF">OM074_01820</name>
</gene>
<protein>
    <recommendedName>
        <fullName evidence="3">Secretion system C-terminal sorting domain-containing protein</fullName>
    </recommendedName>
</protein>
<dbReference type="EMBL" id="JAPDPI010000002">
    <property type="protein sequence ID" value="MCW3804340.1"/>
    <property type="molecule type" value="Genomic_DNA"/>
</dbReference>
<name>A0AAE3SJG7_9BACT</name>
<evidence type="ECO:0000313" key="1">
    <source>
        <dbReference type="EMBL" id="MCW3804340.1"/>
    </source>
</evidence>
<proteinExistence type="predicted"/>
<dbReference type="AlphaFoldDB" id="A0AAE3SJG7"/>
<keyword evidence="2" id="KW-1185">Reference proteome</keyword>
<evidence type="ECO:0008006" key="3">
    <source>
        <dbReference type="Google" id="ProtNLM"/>
    </source>
</evidence>
<evidence type="ECO:0000313" key="2">
    <source>
        <dbReference type="Proteomes" id="UP001207408"/>
    </source>
</evidence>
<reference evidence="1" key="1">
    <citation type="submission" date="2022-10" db="EMBL/GenBank/DDBJ databases">
        <authorList>
            <person name="Yu W.X."/>
        </authorList>
    </citation>
    <scope>NUCLEOTIDE SEQUENCE</scope>
    <source>
        <strain evidence="1">D04</strain>
    </source>
</reference>
<dbReference type="Proteomes" id="UP001207408">
    <property type="component" value="Unassembled WGS sequence"/>
</dbReference>
<organism evidence="1 2">
    <name type="scientific">Plebeiibacterium marinum</name>
    <dbReference type="NCBI Taxonomy" id="2992111"/>
    <lineage>
        <taxon>Bacteria</taxon>
        <taxon>Pseudomonadati</taxon>
        <taxon>Bacteroidota</taxon>
        <taxon>Bacteroidia</taxon>
        <taxon>Marinilabiliales</taxon>
        <taxon>Marinilabiliaceae</taxon>
        <taxon>Plebeiibacterium</taxon>
    </lineage>
</organism>